<dbReference type="Proteomes" id="UP000010471">
    <property type="component" value="Chromosome"/>
</dbReference>
<dbReference type="PATRIC" id="fig|1173027.3.peg.6637"/>
<dbReference type="RefSeq" id="WP_015185722.1">
    <property type="nucleotide sequence ID" value="NC_019738.1"/>
</dbReference>
<dbReference type="STRING" id="1173027.Mic7113_5992"/>
<dbReference type="OrthoDB" id="9802230at2"/>
<evidence type="ECO:0000313" key="1">
    <source>
        <dbReference type="EMBL" id="AFZ21593.1"/>
    </source>
</evidence>
<accession>K9WN53</accession>
<dbReference type="HOGENOM" id="CLU_122416_1_0_3"/>
<proteinExistence type="predicted"/>
<sequence length="126" mass="14023">MGSESPIRTEFNFILPRGLVDAQGTVHRQGVMRLATARDEIMVQKDSLVQRDPAYGVLVMLSRVITGLGSLSSVTPELLEDLFTRDLAYLREFYNRINQQGNAYIPVECPQCSNPFSVELSLSGES</sequence>
<dbReference type="AlphaFoldDB" id="K9WN53"/>
<evidence type="ECO:0000313" key="2">
    <source>
        <dbReference type="Proteomes" id="UP000010471"/>
    </source>
</evidence>
<reference evidence="1 2" key="1">
    <citation type="submission" date="2012-06" db="EMBL/GenBank/DDBJ databases">
        <title>Finished chromosome of genome of Microcoleus sp. PCC 7113.</title>
        <authorList>
            <consortium name="US DOE Joint Genome Institute"/>
            <person name="Gugger M."/>
            <person name="Coursin T."/>
            <person name="Rippka R."/>
            <person name="Tandeau De Marsac N."/>
            <person name="Huntemann M."/>
            <person name="Wei C.-L."/>
            <person name="Han J."/>
            <person name="Detter J.C."/>
            <person name="Han C."/>
            <person name="Tapia R."/>
            <person name="Chen A."/>
            <person name="Kyrpides N."/>
            <person name="Mavromatis K."/>
            <person name="Markowitz V."/>
            <person name="Szeto E."/>
            <person name="Ivanova N."/>
            <person name="Pagani I."/>
            <person name="Pati A."/>
            <person name="Goodwin L."/>
            <person name="Nordberg H.P."/>
            <person name="Cantor M.N."/>
            <person name="Hua S.X."/>
            <person name="Woyke T."/>
            <person name="Kerfeld C.A."/>
        </authorList>
    </citation>
    <scope>NUCLEOTIDE SEQUENCE [LARGE SCALE GENOMIC DNA]</scope>
    <source>
        <strain evidence="1 2">PCC 7113</strain>
    </source>
</reference>
<dbReference type="eggNOG" id="ENOG5031S84">
    <property type="taxonomic scope" value="Bacteria"/>
</dbReference>
<organism evidence="1 2">
    <name type="scientific">Allocoleopsis franciscana PCC 7113</name>
    <dbReference type="NCBI Taxonomy" id="1173027"/>
    <lineage>
        <taxon>Bacteria</taxon>
        <taxon>Bacillati</taxon>
        <taxon>Cyanobacteriota</taxon>
        <taxon>Cyanophyceae</taxon>
        <taxon>Coleofasciculales</taxon>
        <taxon>Coleofasciculaceae</taxon>
        <taxon>Allocoleopsis</taxon>
        <taxon>Allocoleopsis franciscana</taxon>
    </lineage>
</organism>
<keyword evidence="2" id="KW-1185">Reference proteome</keyword>
<evidence type="ECO:0008006" key="3">
    <source>
        <dbReference type="Google" id="ProtNLM"/>
    </source>
</evidence>
<name>K9WN53_9CYAN</name>
<dbReference type="KEGG" id="mic:Mic7113_5992"/>
<protein>
    <recommendedName>
        <fullName evidence="3">Phage tail assembly protein</fullName>
    </recommendedName>
</protein>
<dbReference type="EMBL" id="CP003630">
    <property type="protein sequence ID" value="AFZ21593.1"/>
    <property type="molecule type" value="Genomic_DNA"/>
</dbReference>
<gene>
    <name evidence="1" type="ORF">Mic7113_5992</name>
</gene>